<evidence type="ECO:0000313" key="17">
    <source>
        <dbReference type="Proteomes" id="UP000321907"/>
    </source>
</evidence>
<organism evidence="16 17">
    <name type="scientific">Neolewinella aurantiaca</name>
    <dbReference type="NCBI Taxonomy" id="2602767"/>
    <lineage>
        <taxon>Bacteria</taxon>
        <taxon>Pseudomonadati</taxon>
        <taxon>Bacteroidota</taxon>
        <taxon>Saprospiria</taxon>
        <taxon>Saprospirales</taxon>
        <taxon>Lewinellaceae</taxon>
        <taxon>Neolewinella</taxon>
    </lineage>
</organism>
<proteinExistence type="inferred from homology"/>
<dbReference type="FunFam" id="3.90.870.10:FF:000001">
    <property type="entry name" value="Riboflavin biosynthesis protein RibBA"/>
    <property type="match status" value="1"/>
</dbReference>
<gene>
    <name evidence="14 16" type="primary">ribB</name>
    <name evidence="16" type="ORF">FUA23_00515</name>
</gene>
<dbReference type="EC" id="4.1.99.12" evidence="7 14"/>
<feature type="binding site" evidence="14">
    <location>
        <begin position="46"/>
        <end position="47"/>
    </location>
    <ligand>
        <name>D-ribulose 5-phosphate</name>
        <dbReference type="ChEBI" id="CHEBI:58121"/>
    </ligand>
</feature>
<dbReference type="PANTHER" id="PTHR21327:SF18">
    <property type="entry name" value="3,4-DIHYDROXY-2-BUTANONE 4-PHOSPHATE SYNTHASE"/>
    <property type="match status" value="1"/>
</dbReference>
<dbReference type="Pfam" id="PF00925">
    <property type="entry name" value="GTP_cyclohydro2"/>
    <property type="match status" value="1"/>
</dbReference>
<accession>A0A5C7FY03</accession>
<dbReference type="NCBIfam" id="TIGR00506">
    <property type="entry name" value="ribB"/>
    <property type="match status" value="1"/>
</dbReference>
<evidence type="ECO:0000256" key="13">
    <source>
        <dbReference type="ARBA" id="ARBA00023239"/>
    </source>
</evidence>
<comment type="caution">
    <text evidence="16">The sequence shown here is derived from an EMBL/GenBank/DDBJ whole genome shotgun (WGS) entry which is preliminary data.</text>
</comment>
<dbReference type="OrthoDB" id="9793111at2"/>
<dbReference type="GO" id="GO:0009231">
    <property type="term" value="P:riboflavin biosynthetic process"/>
    <property type="evidence" value="ECO:0007669"/>
    <property type="project" value="UniProtKB-UniRule"/>
</dbReference>
<evidence type="ECO:0000256" key="11">
    <source>
        <dbReference type="ARBA" id="ARBA00022842"/>
    </source>
</evidence>
<dbReference type="PANTHER" id="PTHR21327">
    <property type="entry name" value="GTP CYCLOHYDROLASE II-RELATED"/>
    <property type="match status" value="1"/>
</dbReference>
<dbReference type="UniPathway" id="UPA00275">
    <property type="reaction ID" value="UER00399"/>
</dbReference>
<reference evidence="16 17" key="1">
    <citation type="submission" date="2019-08" db="EMBL/GenBank/DDBJ databases">
        <title>Lewinella sp. strain SSH13 Genome sequencing and assembly.</title>
        <authorList>
            <person name="Kim I."/>
        </authorList>
    </citation>
    <scope>NUCLEOTIDE SEQUENCE [LARGE SCALE GENOMIC DNA]</scope>
    <source>
        <strain evidence="16 17">SSH13</strain>
    </source>
</reference>
<dbReference type="InterPro" id="IPR000422">
    <property type="entry name" value="DHBP_synthase_RibB"/>
</dbReference>
<dbReference type="AlphaFoldDB" id="A0A5C7FY03"/>
<feature type="binding site" evidence="14">
    <location>
        <position position="163"/>
    </location>
    <ligand>
        <name>Mg(2+)</name>
        <dbReference type="ChEBI" id="CHEBI:18420"/>
        <label>2</label>
    </ligand>
</feature>
<feature type="site" description="Essential for catalytic activity" evidence="14">
    <location>
        <position position="146"/>
    </location>
</feature>
<feature type="site" description="Essential for catalytic activity" evidence="14">
    <location>
        <position position="184"/>
    </location>
</feature>
<evidence type="ECO:0000256" key="5">
    <source>
        <dbReference type="ARBA" id="ARBA00005520"/>
    </source>
</evidence>
<dbReference type="GO" id="GO:0030145">
    <property type="term" value="F:manganese ion binding"/>
    <property type="evidence" value="ECO:0007669"/>
    <property type="project" value="UniProtKB-UniRule"/>
</dbReference>
<comment type="pathway">
    <text evidence="4 14">Cofactor biosynthesis; riboflavin biosynthesis; 2-hydroxy-3-oxobutyl phosphate from D-ribulose 5-phosphate: step 1/1.</text>
</comment>
<feature type="binding site" evidence="14">
    <location>
        <begin position="160"/>
        <end position="164"/>
    </location>
    <ligand>
        <name>D-ribulose 5-phosphate</name>
        <dbReference type="ChEBI" id="CHEBI:58121"/>
    </ligand>
</feature>
<evidence type="ECO:0000259" key="15">
    <source>
        <dbReference type="Pfam" id="PF00925"/>
    </source>
</evidence>
<evidence type="ECO:0000256" key="3">
    <source>
        <dbReference type="ARBA" id="ARBA00002284"/>
    </source>
</evidence>
<keyword evidence="9 14" id="KW-0686">Riboflavin biosynthesis</keyword>
<comment type="similarity">
    <text evidence="6">In the C-terminal section; belongs to the GTP cyclohydrolase II family.</text>
</comment>
<evidence type="ECO:0000256" key="2">
    <source>
        <dbReference type="ARBA" id="ARBA00001936"/>
    </source>
</evidence>
<dbReference type="GO" id="GO:0000287">
    <property type="term" value="F:magnesium ion binding"/>
    <property type="evidence" value="ECO:0007669"/>
    <property type="project" value="UniProtKB-UniRule"/>
</dbReference>
<keyword evidence="10 14" id="KW-0479">Metal-binding</keyword>
<evidence type="ECO:0000256" key="6">
    <source>
        <dbReference type="ARBA" id="ARBA00008976"/>
    </source>
</evidence>
<evidence type="ECO:0000256" key="4">
    <source>
        <dbReference type="ARBA" id="ARBA00004904"/>
    </source>
</evidence>
<dbReference type="PIRSF" id="PIRSF001259">
    <property type="entry name" value="RibA"/>
    <property type="match status" value="1"/>
</dbReference>
<evidence type="ECO:0000256" key="1">
    <source>
        <dbReference type="ARBA" id="ARBA00000141"/>
    </source>
</evidence>
<evidence type="ECO:0000256" key="8">
    <source>
        <dbReference type="ARBA" id="ARBA00018836"/>
    </source>
</evidence>
<comment type="similarity">
    <text evidence="14">Belongs to the DHBP synthase family.</text>
</comment>
<evidence type="ECO:0000256" key="10">
    <source>
        <dbReference type="ARBA" id="ARBA00022723"/>
    </source>
</evidence>
<dbReference type="HAMAP" id="MF_00180">
    <property type="entry name" value="RibB"/>
    <property type="match status" value="1"/>
</dbReference>
<name>A0A5C7FY03_9BACT</name>
<comment type="subunit">
    <text evidence="14">Homodimer.</text>
</comment>
<dbReference type="Gene3D" id="3.90.870.10">
    <property type="entry name" value="DHBP synthase"/>
    <property type="match status" value="1"/>
</dbReference>
<protein>
    <recommendedName>
        <fullName evidence="8 14">3,4-dihydroxy-2-butanone 4-phosphate synthase</fullName>
        <shortName evidence="14">DHBP synthase</shortName>
        <ecNumber evidence="7 14">4.1.99.12</ecNumber>
    </recommendedName>
</protein>
<comment type="cofactor">
    <cofactor evidence="14">
        <name>Mg(2+)</name>
        <dbReference type="ChEBI" id="CHEBI:18420"/>
    </cofactor>
    <cofactor evidence="14">
        <name>Mn(2+)</name>
        <dbReference type="ChEBI" id="CHEBI:29035"/>
    </cofactor>
    <text evidence="14">Binds 2 divalent metal cations per subunit. Magnesium or manganese.</text>
</comment>
<dbReference type="SUPFAM" id="SSF142695">
    <property type="entry name" value="RibA-like"/>
    <property type="match status" value="1"/>
</dbReference>
<dbReference type="EMBL" id="VOXD01000001">
    <property type="protein sequence ID" value="TXF91701.1"/>
    <property type="molecule type" value="Genomic_DNA"/>
</dbReference>
<keyword evidence="11 14" id="KW-0460">Magnesium</keyword>
<dbReference type="RefSeq" id="WP_147928742.1">
    <property type="nucleotide sequence ID" value="NZ_VOXD01000001.1"/>
</dbReference>
<sequence>MSGNHLNVTDDTSAPTNQRLQLNTIEEAVADIRAGKIVIVVDDEDRENEGDFVCAAERVTPELINFMATYGRGLICTPIEEEKADRLGLTKMVEANTDVHETAFSVTIDLIGHGCTTGISAYDRATCIRRMTEHSAKPTDFTRPGHVFPLRAVKGGVLRRTGHTEAAVDLARMANLYPAGVIVEILKPDGEMARLPYLIELAKEHDLKIISIEDLVAYRLQTERLVECEFSMDLETRYGPFKLYAYRQTTNNDVHLALTHGEWLQDEPVLTRVHSSTSSRDLLHSLLSGYSTGLHGPLEKISEAGSGILLFMRPHQDGSEIIAGLRLLKSRMQDGQAAKLSQPASMDQRDFGIGAQILRDLKVSKLRILSNSPRNRIGLEGYGLEVVEFVGM</sequence>
<keyword evidence="12 14" id="KW-0464">Manganese</keyword>
<keyword evidence="13 14" id="KW-0456">Lyase</keyword>
<dbReference type="InterPro" id="IPR036144">
    <property type="entry name" value="RibA-like_sf"/>
</dbReference>
<dbReference type="Pfam" id="PF00926">
    <property type="entry name" value="DHBP_synthase"/>
    <property type="match status" value="1"/>
</dbReference>
<dbReference type="Gene3D" id="3.40.50.10990">
    <property type="entry name" value="GTP cyclohydrolase II"/>
    <property type="match status" value="1"/>
</dbReference>
<feature type="domain" description="GTP cyclohydrolase II" evidence="15">
    <location>
        <begin position="231"/>
        <end position="390"/>
    </location>
</feature>
<dbReference type="GO" id="GO:0005829">
    <property type="term" value="C:cytosol"/>
    <property type="evidence" value="ECO:0007669"/>
    <property type="project" value="TreeGrafter"/>
</dbReference>
<feature type="binding site" evidence="14">
    <location>
        <position position="51"/>
    </location>
    <ligand>
        <name>D-ribulose 5-phosphate</name>
        <dbReference type="ChEBI" id="CHEBI:58121"/>
    </ligand>
</feature>
<dbReference type="Proteomes" id="UP000321907">
    <property type="component" value="Unassembled WGS sequence"/>
</dbReference>
<dbReference type="SUPFAM" id="SSF55821">
    <property type="entry name" value="YrdC/RibB"/>
    <property type="match status" value="1"/>
</dbReference>
<evidence type="ECO:0000256" key="9">
    <source>
        <dbReference type="ARBA" id="ARBA00022619"/>
    </source>
</evidence>
<dbReference type="GO" id="GO:0008686">
    <property type="term" value="F:3,4-dihydroxy-2-butanone-4-phosphate synthase activity"/>
    <property type="evidence" value="ECO:0007669"/>
    <property type="project" value="UniProtKB-UniRule"/>
</dbReference>
<dbReference type="InterPro" id="IPR032677">
    <property type="entry name" value="GTP_cyclohydro_II"/>
</dbReference>
<comment type="similarity">
    <text evidence="5">In the N-terminal section; belongs to the DHBP synthase family.</text>
</comment>
<evidence type="ECO:0000256" key="12">
    <source>
        <dbReference type="ARBA" id="ARBA00023211"/>
    </source>
</evidence>
<feature type="binding site" evidence="14">
    <location>
        <position position="47"/>
    </location>
    <ligand>
        <name>Mg(2+)</name>
        <dbReference type="ChEBI" id="CHEBI:18420"/>
        <label>2</label>
    </ligand>
</feature>
<evidence type="ECO:0000256" key="14">
    <source>
        <dbReference type="HAMAP-Rule" id="MF_00180"/>
    </source>
</evidence>
<keyword evidence="17" id="KW-1185">Reference proteome</keyword>
<evidence type="ECO:0000313" key="16">
    <source>
        <dbReference type="EMBL" id="TXF91701.1"/>
    </source>
</evidence>
<dbReference type="InterPro" id="IPR017945">
    <property type="entry name" value="DHBP_synth_RibB-like_a/b_dom"/>
</dbReference>
<evidence type="ECO:0000256" key="7">
    <source>
        <dbReference type="ARBA" id="ARBA00012153"/>
    </source>
</evidence>
<comment type="catalytic activity">
    <reaction evidence="1 14">
        <text>D-ribulose 5-phosphate = (2S)-2-hydroxy-3-oxobutyl phosphate + formate + H(+)</text>
        <dbReference type="Rhea" id="RHEA:18457"/>
        <dbReference type="ChEBI" id="CHEBI:15378"/>
        <dbReference type="ChEBI" id="CHEBI:15740"/>
        <dbReference type="ChEBI" id="CHEBI:58121"/>
        <dbReference type="ChEBI" id="CHEBI:58830"/>
        <dbReference type="EC" id="4.1.99.12"/>
    </reaction>
</comment>
<feature type="binding site" evidence="14">
    <location>
        <position position="47"/>
    </location>
    <ligand>
        <name>Mg(2+)</name>
        <dbReference type="ChEBI" id="CHEBI:18420"/>
        <label>1</label>
    </ligand>
</feature>
<comment type="function">
    <text evidence="3 14">Catalyzes the conversion of D-ribulose 5-phosphate to formate and 3,4-dihydroxy-2-butanone 4-phosphate.</text>
</comment>
<comment type="cofactor">
    <cofactor evidence="2">
        <name>Mn(2+)</name>
        <dbReference type="ChEBI" id="CHEBI:29035"/>
    </cofactor>
</comment>
<dbReference type="GO" id="GO:0003935">
    <property type="term" value="F:GTP cyclohydrolase II activity"/>
    <property type="evidence" value="ECO:0007669"/>
    <property type="project" value="TreeGrafter"/>
</dbReference>